<dbReference type="Proteomes" id="UP000479190">
    <property type="component" value="Unassembled WGS sequence"/>
</dbReference>
<gene>
    <name evidence="1" type="ORF">TBRA_LOCUS13352</name>
</gene>
<evidence type="ECO:0000313" key="1">
    <source>
        <dbReference type="EMBL" id="CAB0041689.1"/>
    </source>
</evidence>
<dbReference type="EMBL" id="CADCXV010001127">
    <property type="protein sequence ID" value="CAB0041689.1"/>
    <property type="molecule type" value="Genomic_DNA"/>
</dbReference>
<dbReference type="AlphaFoldDB" id="A0A6H5IVZ3"/>
<proteinExistence type="predicted"/>
<sequence>MILTVLDPETISGGLRHHTRTAGAGQVYDVEGCHRRSPYGLARYPAPQATRHHRAWRQEAIAASTADAAPRREMATIVDFPVQHRIVTSGQPVFARPRRLAGDRLAAAKGRIQEAARSGASSGLHRASGPVHCTSCRSLETPGGSRATTACSTPVLNRIDTPLPIIEDLLQERRQGLFGVVDLYKAFYLNQIPVAEETSRRRPSRHNLSASSSL</sequence>
<organism evidence="1 2">
    <name type="scientific">Trichogramma brassicae</name>
    <dbReference type="NCBI Taxonomy" id="86971"/>
    <lineage>
        <taxon>Eukaryota</taxon>
        <taxon>Metazoa</taxon>
        <taxon>Ecdysozoa</taxon>
        <taxon>Arthropoda</taxon>
        <taxon>Hexapoda</taxon>
        <taxon>Insecta</taxon>
        <taxon>Pterygota</taxon>
        <taxon>Neoptera</taxon>
        <taxon>Endopterygota</taxon>
        <taxon>Hymenoptera</taxon>
        <taxon>Apocrita</taxon>
        <taxon>Proctotrupomorpha</taxon>
        <taxon>Chalcidoidea</taxon>
        <taxon>Trichogrammatidae</taxon>
        <taxon>Trichogramma</taxon>
    </lineage>
</organism>
<accession>A0A6H5IVZ3</accession>
<name>A0A6H5IVZ3_9HYME</name>
<reference evidence="1 2" key="1">
    <citation type="submission" date="2020-02" db="EMBL/GenBank/DDBJ databases">
        <authorList>
            <person name="Ferguson B K."/>
        </authorList>
    </citation>
    <scope>NUCLEOTIDE SEQUENCE [LARGE SCALE GENOMIC DNA]</scope>
</reference>
<evidence type="ECO:0000313" key="2">
    <source>
        <dbReference type="Proteomes" id="UP000479190"/>
    </source>
</evidence>
<keyword evidence="2" id="KW-1185">Reference proteome</keyword>
<protein>
    <submittedName>
        <fullName evidence="1">Uncharacterized protein</fullName>
    </submittedName>
</protein>